<keyword evidence="5 7" id="KW-0472">Membrane</keyword>
<reference evidence="9 10" key="1">
    <citation type="journal article" date="2015" name="BMC Genomics">
        <title>The genome of the truffle-parasite Tolypocladium ophioglossoides and the evolution of antifungal peptaibiotics.</title>
        <authorList>
            <person name="Quandt C.A."/>
            <person name="Bushley K.E."/>
            <person name="Spatafora J.W."/>
        </authorList>
    </citation>
    <scope>NUCLEOTIDE SEQUENCE [LARGE SCALE GENOMIC DNA]</scope>
    <source>
        <strain evidence="9 10">CBS 100239</strain>
    </source>
</reference>
<evidence type="ECO:0000256" key="2">
    <source>
        <dbReference type="ARBA" id="ARBA00022448"/>
    </source>
</evidence>
<feature type="domain" description="Amino acid permease/ SLC12A" evidence="8">
    <location>
        <begin position="145"/>
        <end position="394"/>
    </location>
</feature>
<evidence type="ECO:0000256" key="3">
    <source>
        <dbReference type="ARBA" id="ARBA00022692"/>
    </source>
</evidence>
<keyword evidence="4 7" id="KW-1133">Transmembrane helix</keyword>
<dbReference type="Gene3D" id="1.20.1740.10">
    <property type="entry name" value="Amino acid/polyamine transporter I"/>
    <property type="match status" value="1"/>
</dbReference>
<organism evidence="9 10">
    <name type="scientific">Tolypocladium ophioglossoides (strain CBS 100239)</name>
    <name type="common">Snaketongue truffleclub</name>
    <name type="synonym">Elaphocordyceps ophioglossoides</name>
    <dbReference type="NCBI Taxonomy" id="1163406"/>
    <lineage>
        <taxon>Eukaryota</taxon>
        <taxon>Fungi</taxon>
        <taxon>Dikarya</taxon>
        <taxon>Ascomycota</taxon>
        <taxon>Pezizomycotina</taxon>
        <taxon>Sordariomycetes</taxon>
        <taxon>Hypocreomycetidae</taxon>
        <taxon>Hypocreales</taxon>
        <taxon>Ophiocordycipitaceae</taxon>
        <taxon>Tolypocladium</taxon>
    </lineage>
</organism>
<gene>
    <name evidence="9" type="ORF">TOPH_02808</name>
</gene>
<evidence type="ECO:0000256" key="4">
    <source>
        <dbReference type="ARBA" id="ARBA00022989"/>
    </source>
</evidence>
<comment type="subcellular location">
    <subcellularLocation>
        <location evidence="1">Membrane</location>
        <topology evidence="1">Multi-pass membrane protein</topology>
    </subcellularLocation>
</comment>
<feature type="transmembrane region" description="Helical" evidence="7">
    <location>
        <begin position="353"/>
        <end position="375"/>
    </location>
</feature>
<dbReference type="Proteomes" id="UP000036947">
    <property type="component" value="Unassembled WGS sequence"/>
</dbReference>
<feature type="region of interest" description="Disordered" evidence="6">
    <location>
        <begin position="24"/>
        <end position="114"/>
    </location>
</feature>
<dbReference type="AlphaFoldDB" id="A0A0L0NGA3"/>
<feature type="transmembrane region" description="Helical" evidence="7">
    <location>
        <begin position="534"/>
        <end position="554"/>
    </location>
</feature>
<evidence type="ECO:0000313" key="10">
    <source>
        <dbReference type="Proteomes" id="UP000036947"/>
    </source>
</evidence>
<evidence type="ECO:0000256" key="5">
    <source>
        <dbReference type="ARBA" id="ARBA00023136"/>
    </source>
</evidence>
<dbReference type="EMBL" id="LFRF01000005">
    <property type="protein sequence ID" value="KND92785.1"/>
    <property type="molecule type" value="Genomic_DNA"/>
</dbReference>
<feature type="transmembrane region" description="Helical" evidence="7">
    <location>
        <begin position="270"/>
        <end position="293"/>
    </location>
</feature>
<dbReference type="GO" id="GO:0016020">
    <property type="term" value="C:membrane"/>
    <property type="evidence" value="ECO:0007669"/>
    <property type="project" value="UniProtKB-SubCell"/>
</dbReference>
<feature type="transmembrane region" description="Helical" evidence="7">
    <location>
        <begin position="560"/>
        <end position="580"/>
    </location>
</feature>
<keyword evidence="2" id="KW-0813">Transport</keyword>
<evidence type="ECO:0000259" key="8">
    <source>
        <dbReference type="Pfam" id="PF00324"/>
    </source>
</evidence>
<accession>A0A0L0NGA3</accession>
<dbReference type="OrthoDB" id="3900342at2759"/>
<feature type="domain" description="Amino acid permease/ SLC12A" evidence="8">
    <location>
        <begin position="419"/>
        <end position="671"/>
    </location>
</feature>
<feature type="compositionally biased region" description="Polar residues" evidence="6">
    <location>
        <begin position="66"/>
        <end position="102"/>
    </location>
</feature>
<sequence>MENPSSPSWMPDWIARVVHQQPGPVEASIPIDQLHPVPDSPEPPIITPTTSSRDLSQSATRRRTHCQATSQPISITNMNQSNRNSNMDQSSLDDPNKDNSSLGGRGDSENPCIANQKNVTRREKNFLVTPSRSRLVHRKLRGTQLLMPAVNATLGMGLYWRGGEVLELGGPLSVLLSFLLPGLLAWAVMQCITEMLCIWPIPGALSVYVSEFVDDELGIAVGVAYWFISARLMLTQHRFTYSISFSALIATSAAEIHFWINGNKAFDGGVVYFLIPLVLIYLNSFRVDIYGWFEVVSGSIKILCLLVVVCAMVAINAGEIDHGICRLAEADRIRHVFGDGVVQRLAVRHFPTVIELAFLLTQSSMCLSISTYAYVGVEVVAASAFEARWPKKSMDNPDTSQQSDRSLLIGQTVKSTSVYIPVLATIAYVLAGVLASFNIRQDDCRLPRLSWFQGNTTSVFVAIAMDSKIPALKDIFNVFHVFTALTRASTNLYVASRALFGLTTRLDGSSGQPLYLRFLAWFGKTNSSKVPMRAMIVSAMAFCWVPFLQLNGLIKFIEILTTMGSDGVILVWACECWAFIRYYHCIHRHRAFLEHHKVSQVRRWDQVDHNDYPYRSHLQPVLAYLALAGCLFILVVSNSALLWNRFHPTPFLSTFLLQFVFIILWAVLKVVREAKWSLVDLDDADRVVKKIRNLHDIRLGAS</sequence>
<protein>
    <submittedName>
        <fullName evidence="9">Arginine permease</fullName>
    </submittedName>
</protein>
<comment type="caution">
    <text evidence="9">The sequence shown here is derived from an EMBL/GenBank/DDBJ whole genome shotgun (WGS) entry which is preliminary data.</text>
</comment>
<evidence type="ECO:0000256" key="6">
    <source>
        <dbReference type="SAM" id="MobiDB-lite"/>
    </source>
</evidence>
<dbReference type="STRING" id="1163406.A0A0L0NGA3"/>
<feature type="transmembrane region" description="Helical" evidence="7">
    <location>
        <begin position="299"/>
        <end position="317"/>
    </location>
</feature>
<feature type="transmembrane region" description="Helical" evidence="7">
    <location>
        <begin position="239"/>
        <end position="258"/>
    </location>
</feature>
<keyword evidence="3 7" id="KW-0812">Transmembrane</keyword>
<dbReference type="InterPro" id="IPR004841">
    <property type="entry name" value="AA-permease/SLC12A_dom"/>
</dbReference>
<feature type="transmembrane region" description="Helical" evidence="7">
    <location>
        <begin position="418"/>
        <end position="439"/>
    </location>
</feature>
<proteinExistence type="predicted"/>
<dbReference type="Pfam" id="PF00324">
    <property type="entry name" value="AA_permease"/>
    <property type="match status" value="2"/>
</dbReference>
<evidence type="ECO:0000256" key="7">
    <source>
        <dbReference type="SAM" id="Phobius"/>
    </source>
</evidence>
<evidence type="ECO:0000313" key="9">
    <source>
        <dbReference type="EMBL" id="KND92785.1"/>
    </source>
</evidence>
<dbReference type="GO" id="GO:0055085">
    <property type="term" value="P:transmembrane transport"/>
    <property type="evidence" value="ECO:0007669"/>
    <property type="project" value="InterPro"/>
</dbReference>
<dbReference type="PANTHER" id="PTHR43495:SF5">
    <property type="entry name" value="GAMMA-AMINOBUTYRIC ACID PERMEASE"/>
    <property type="match status" value="1"/>
</dbReference>
<name>A0A0L0NGA3_TOLOC</name>
<evidence type="ECO:0000256" key="1">
    <source>
        <dbReference type="ARBA" id="ARBA00004141"/>
    </source>
</evidence>
<dbReference type="PANTHER" id="PTHR43495">
    <property type="entry name" value="GABA PERMEASE"/>
    <property type="match status" value="1"/>
</dbReference>
<feature type="transmembrane region" description="Helical" evidence="7">
    <location>
        <begin position="649"/>
        <end position="668"/>
    </location>
</feature>
<keyword evidence="10" id="KW-1185">Reference proteome</keyword>
<feature type="transmembrane region" description="Helical" evidence="7">
    <location>
        <begin position="621"/>
        <end position="643"/>
    </location>
</feature>